<dbReference type="RefSeq" id="WP_255970577.1">
    <property type="nucleotide sequence ID" value="NZ_JANFQF010000012.1"/>
</dbReference>
<dbReference type="InterPro" id="IPR036390">
    <property type="entry name" value="WH_DNA-bd_sf"/>
</dbReference>
<gene>
    <name evidence="6" type="ORF">NOF53_16405</name>
</gene>
<protein>
    <submittedName>
        <fullName evidence="6">GntR family transcriptional regulator</fullName>
    </submittedName>
</protein>
<evidence type="ECO:0000256" key="1">
    <source>
        <dbReference type="ARBA" id="ARBA00023015"/>
    </source>
</evidence>
<dbReference type="PANTHER" id="PTHR43537">
    <property type="entry name" value="TRANSCRIPTIONAL REGULATOR, GNTR FAMILY"/>
    <property type="match status" value="1"/>
</dbReference>
<dbReference type="Gene3D" id="1.10.10.10">
    <property type="entry name" value="Winged helix-like DNA-binding domain superfamily/Winged helix DNA-binding domain"/>
    <property type="match status" value="1"/>
</dbReference>
<evidence type="ECO:0000259" key="5">
    <source>
        <dbReference type="PROSITE" id="PS50949"/>
    </source>
</evidence>
<dbReference type="PANTHER" id="PTHR43537:SF24">
    <property type="entry name" value="GLUCONATE OPERON TRANSCRIPTIONAL REPRESSOR"/>
    <property type="match status" value="1"/>
</dbReference>
<proteinExistence type="predicted"/>
<feature type="domain" description="HTH gntR-type" evidence="5">
    <location>
        <begin position="13"/>
        <end position="80"/>
    </location>
</feature>
<name>A0ABT1QI01_9NOCA</name>
<dbReference type="InterPro" id="IPR008920">
    <property type="entry name" value="TF_FadR/GntR_C"/>
</dbReference>
<dbReference type="Gene3D" id="1.20.120.530">
    <property type="entry name" value="GntR ligand-binding domain-like"/>
    <property type="match status" value="1"/>
</dbReference>
<dbReference type="Pfam" id="PF07729">
    <property type="entry name" value="FCD"/>
    <property type="match status" value="1"/>
</dbReference>
<feature type="compositionally biased region" description="Polar residues" evidence="4">
    <location>
        <begin position="226"/>
        <end position="237"/>
    </location>
</feature>
<dbReference type="SMART" id="SM00895">
    <property type="entry name" value="FCD"/>
    <property type="match status" value="1"/>
</dbReference>
<dbReference type="PROSITE" id="PS50949">
    <property type="entry name" value="HTH_GNTR"/>
    <property type="match status" value="1"/>
</dbReference>
<feature type="region of interest" description="Disordered" evidence="4">
    <location>
        <begin position="219"/>
        <end position="243"/>
    </location>
</feature>
<evidence type="ECO:0000256" key="3">
    <source>
        <dbReference type="ARBA" id="ARBA00023163"/>
    </source>
</evidence>
<dbReference type="SUPFAM" id="SSF48008">
    <property type="entry name" value="GntR ligand-binding domain-like"/>
    <property type="match status" value="1"/>
</dbReference>
<dbReference type="EMBL" id="JANFQF010000012">
    <property type="protein sequence ID" value="MCQ4120732.1"/>
    <property type="molecule type" value="Genomic_DNA"/>
</dbReference>
<reference evidence="6 7" key="1">
    <citation type="submission" date="2022-07" db="EMBL/GenBank/DDBJ databases">
        <title>Degradation activity of malathion, p-nitrophenol and potential low-temperature adaptation strategy of Rhodococcus sp. FXJ9.536.</title>
        <authorList>
            <person name="Huang J."/>
            <person name="Huang Y."/>
        </authorList>
    </citation>
    <scope>NUCLEOTIDE SEQUENCE [LARGE SCALE GENOMIC DNA]</scope>
    <source>
        <strain evidence="6 7">FXJ9.536</strain>
    </source>
</reference>
<comment type="caution">
    <text evidence="6">The sequence shown here is derived from an EMBL/GenBank/DDBJ whole genome shotgun (WGS) entry which is preliminary data.</text>
</comment>
<dbReference type="CDD" id="cd07377">
    <property type="entry name" value="WHTH_GntR"/>
    <property type="match status" value="1"/>
</dbReference>
<dbReference type="InterPro" id="IPR036388">
    <property type="entry name" value="WH-like_DNA-bd_sf"/>
</dbReference>
<dbReference type="Proteomes" id="UP001524501">
    <property type="component" value="Unassembled WGS sequence"/>
</dbReference>
<keyword evidence="7" id="KW-1185">Reference proteome</keyword>
<keyword evidence="2" id="KW-0238">DNA-binding</keyword>
<sequence>MPIPSERGRHKRSLLRENAYVSLRDAIVNGTFAPGEQLRDAEMAEWLGVSRTPIRDAIARLESAGLVHTEPGRSTVVSTIERKAILDAQSVAASTHALAVRIAVPLMGKREFDAMEKANKQFAAAFAAGDVDLALRSDDEFHGVAVTASQNQVIPTVLEHVTPVLRRIERLRFSSLSGRESIAQHKQIIKLCRSGDADGAAAAVQRNWETLSLLVDRDELAEPQNADPQTGNSTAENSPHFLE</sequence>
<dbReference type="Pfam" id="PF00392">
    <property type="entry name" value="GntR"/>
    <property type="match status" value="1"/>
</dbReference>
<dbReference type="InterPro" id="IPR011711">
    <property type="entry name" value="GntR_C"/>
</dbReference>
<dbReference type="SMART" id="SM00345">
    <property type="entry name" value="HTH_GNTR"/>
    <property type="match status" value="1"/>
</dbReference>
<dbReference type="InterPro" id="IPR000524">
    <property type="entry name" value="Tscrpt_reg_HTH_GntR"/>
</dbReference>
<evidence type="ECO:0000256" key="2">
    <source>
        <dbReference type="ARBA" id="ARBA00023125"/>
    </source>
</evidence>
<dbReference type="SUPFAM" id="SSF46785">
    <property type="entry name" value="Winged helix' DNA-binding domain"/>
    <property type="match status" value="1"/>
</dbReference>
<accession>A0ABT1QI01</accession>
<keyword evidence="3" id="KW-0804">Transcription</keyword>
<evidence type="ECO:0000313" key="6">
    <source>
        <dbReference type="EMBL" id="MCQ4120732.1"/>
    </source>
</evidence>
<keyword evidence="1" id="KW-0805">Transcription regulation</keyword>
<evidence type="ECO:0000256" key="4">
    <source>
        <dbReference type="SAM" id="MobiDB-lite"/>
    </source>
</evidence>
<evidence type="ECO:0000313" key="7">
    <source>
        <dbReference type="Proteomes" id="UP001524501"/>
    </source>
</evidence>
<organism evidence="6 7">
    <name type="scientific">Rhodococcus tibetensis</name>
    <dbReference type="NCBI Taxonomy" id="2965064"/>
    <lineage>
        <taxon>Bacteria</taxon>
        <taxon>Bacillati</taxon>
        <taxon>Actinomycetota</taxon>
        <taxon>Actinomycetes</taxon>
        <taxon>Mycobacteriales</taxon>
        <taxon>Nocardiaceae</taxon>
        <taxon>Rhodococcus</taxon>
    </lineage>
</organism>